<feature type="binding site" evidence="9">
    <location>
        <begin position="245"/>
        <end position="246"/>
    </location>
    <ligand>
        <name>substrate</name>
    </ligand>
</feature>
<gene>
    <name evidence="9" type="primary">tpiA</name>
    <name evidence="11" type="ORF">A4R35_14090</name>
</gene>
<dbReference type="CDD" id="cd00311">
    <property type="entry name" value="TIM"/>
    <property type="match status" value="1"/>
</dbReference>
<comment type="pathway">
    <text evidence="9 10">Carbohydrate biosynthesis; gluconeogenesis.</text>
</comment>
<comment type="pathway">
    <text evidence="1 9 10">Carbohydrate degradation; glycolysis; D-glyceraldehyde 3-phosphate from glycerone phosphate: step 1/1.</text>
</comment>
<evidence type="ECO:0000256" key="8">
    <source>
        <dbReference type="ARBA" id="ARBA00023235"/>
    </source>
</evidence>
<evidence type="ECO:0000256" key="9">
    <source>
        <dbReference type="HAMAP-Rule" id="MF_00147"/>
    </source>
</evidence>
<evidence type="ECO:0000256" key="6">
    <source>
        <dbReference type="ARBA" id="ARBA00022490"/>
    </source>
</evidence>
<proteinExistence type="inferred from homology"/>
<dbReference type="InterPro" id="IPR022896">
    <property type="entry name" value="TrioseP_Isoase_bac/euk"/>
</dbReference>
<accession>A0A328VLJ6</accession>
<dbReference type="EC" id="5.3.1.1" evidence="3 9"/>
<feature type="active site" description="Proton acceptor" evidence="9">
    <location>
        <position position="178"/>
    </location>
</feature>
<evidence type="ECO:0000256" key="5">
    <source>
        <dbReference type="ARBA" id="ARBA00022432"/>
    </source>
</evidence>
<dbReference type="SUPFAM" id="SSF51351">
    <property type="entry name" value="Triosephosphate isomerase (TIM)"/>
    <property type="match status" value="1"/>
</dbReference>
<evidence type="ECO:0000256" key="7">
    <source>
        <dbReference type="ARBA" id="ARBA00023152"/>
    </source>
</evidence>
<dbReference type="InterPro" id="IPR013785">
    <property type="entry name" value="Aldolase_TIM"/>
</dbReference>
<comment type="subunit">
    <text evidence="9 10">Homodimer.</text>
</comment>
<comment type="function">
    <text evidence="9">Involved in the gluconeogenesis. Catalyzes stereospecifically the conversion of dihydroxyacetone phosphate (DHAP) to D-glyceraldehyde-3-phosphate (G3P).</text>
</comment>
<dbReference type="PANTHER" id="PTHR21139">
    <property type="entry name" value="TRIOSEPHOSPHATE ISOMERASE"/>
    <property type="match status" value="1"/>
</dbReference>
<evidence type="ECO:0000256" key="10">
    <source>
        <dbReference type="RuleBase" id="RU363013"/>
    </source>
</evidence>
<dbReference type="PROSITE" id="PS00171">
    <property type="entry name" value="TIM_1"/>
    <property type="match status" value="1"/>
</dbReference>
<feature type="binding site" evidence="9">
    <location>
        <position position="224"/>
    </location>
    <ligand>
        <name>substrate</name>
    </ligand>
</feature>
<dbReference type="Proteomes" id="UP000248706">
    <property type="component" value="Unassembled WGS sequence"/>
</dbReference>
<sequence length="267" mass="29110">MTTAPARTAIIAGNWKMHYGPRMASSFALEITPALGKLLNEYPYLLCILCPPAISLSAVREVLDALLFERIELGAQNMHFEEKGAFTGEISPLMVRELCTTVILGHSERRAYFGESDELVNRKAQAALSHGLRPIVCVGERLEEHEAGKTEAVIRSQVQKSLANFRSERACDVVIAYEPVWAIGTGKACPGEDAQRTIHLIRELYADMYGGETANAVRILYGGSVTSANIAEYVTQADIDGALVGGASLKSDFVEIVRKSIEVLRPS</sequence>
<dbReference type="Pfam" id="PF00121">
    <property type="entry name" value="TIM"/>
    <property type="match status" value="1"/>
</dbReference>
<dbReference type="GO" id="GO:0019563">
    <property type="term" value="P:glycerol catabolic process"/>
    <property type="evidence" value="ECO:0007669"/>
    <property type="project" value="TreeGrafter"/>
</dbReference>
<dbReference type="PANTHER" id="PTHR21139:SF42">
    <property type="entry name" value="TRIOSEPHOSPHATE ISOMERASE"/>
    <property type="match status" value="1"/>
</dbReference>
<keyword evidence="6 9" id="KW-0963">Cytoplasm</keyword>
<keyword evidence="12" id="KW-1185">Reference proteome</keyword>
<dbReference type="GO" id="GO:0005829">
    <property type="term" value="C:cytosol"/>
    <property type="evidence" value="ECO:0007669"/>
    <property type="project" value="TreeGrafter"/>
</dbReference>
<feature type="binding site" evidence="9">
    <location>
        <begin position="14"/>
        <end position="16"/>
    </location>
    <ligand>
        <name>substrate</name>
    </ligand>
</feature>
<comment type="caution">
    <text evidence="11">The sequence shown here is derived from an EMBL/GenBank/DDBJ whole genome shotgun (WGS) entry which is preliminary data.</text>
</comment>
<keyword evidence="5 9" id="KW-0312">Gluconeogenesis</keyword>
<dbReference type="GO" id="GO:0004807">
    <property type="term" value="F:triose-phosphate isomerase activity"/>
    <property type="evidence" value="ECO:0007669"/>
    <property type="project" value="UniProtKB-UniRule"/>
</dbReference>
<dbReference type="HAMAP" id="MF_00147_B">
    <property type="entry name" value="TIM_B"/>
    <property type="match status" value="1"/>
</dbReference>
<dbReference type="UniPathway" id="UPA00109">
    <property type="reaction ID" value="UER00189"/>
</dbReference>
<comment type="similarity">
    <text evidence="2 9 10">Belongs to the triosephosphate isomerase family.</text>
</comment>
<comment type="catalytic activity">
    <reaction evidence="9 10">
        <text>D-glyceraldehyde 3-phosphate = dihydroxyacetone phosphate</text>
        <dbReference type="Rhea" id="RHEA:18585"/>
        <dbReference type="ChEBI" id="CHEBI:57642"/>
        <dbReference type="ChEBI" id="CHEBI:59776"/>
        <dbReference type="EC" id="5.3.1.1"/>
    </reaction>
</comment>
<dbReference type="PROSITE" id="PS51440">
    <property type="entry name" value="TIM_2"/>
    <property type="match status" value="1"/>
</dbReference>
<dbReference type="GO" id="GO:0046166">
    <property type="term" value="P:glyceraldehyde-3-phosphate biosynthetic process"/>
    <property type="evidence" value="ECO:0007669"/>
    <property type="project" value="TreeGrafter"/>
</dbReference>
<evidence type="ECO:0000256" key="1">
    <source>
        <dbReference type="ARBA" id="ARBA00004680"/>
    </source>
</evidence>
<evidence type="ECO:0000256" key="2">
    <source>
        <dbReference type="ARBA" id="ARBA00007422"/>
    </source>
</evidence>
<dbReference type="AlphaFoldDB" id="A0A328VLJ6"/>
<evidence type="ECO:0000313" key="11">
    <source>
        <dbReference type="EMBL" id="RAQ96670.1"/>
    </source>
</evidence>
<feature type="binding site" evidence="9">
    <location>
        <position position="184"/>
    </location>
    <ligand>
        <name>substrate</name>
    </ligand>
</feature>
<dbReference type="EMBL" id="MCIF01000002">
    <property type="protein sequence ID" value="RAQ96670.1"/>
    <property type="molecule type" value="Genomic_DNA"/>
</dbReference>
<dbReference type="Gene3D" id="3.20.20.70">
    <property type="entry name" value="Aldolase class I"/>
    <property type="match status" value="1"/>
</dbReference>
<dbReference type="OrthoDB" id="9809429at2"/>
<evidence type="ECO:0000256" key="4">
    <source>
        <dbReference type="ARBA" id="ARBA00019397"/>
    </source>
</evidence>
<name>A0A328VLJ6_9CHLR</name>
<dbReference type="NCBIfam" id="TIGR00419">
    <property type="entry name" value="tim"/>
    <property type="match status" value="1"/>
</dbReference>
<keyword evidence="7 9" id="KW-0324">Glycolysis</keyword>
<dbReference type="InterPro" id="IPR020861">
    <property type="entry name" value="Triosephosphate_isomerase_AS"/>
</dbReference>
<protein>
    <recommendedName>
        <fullName evidence="4 9">Triosephosphate isomerase</fullName>
        <shortName evidence="9">TIM</shortName>
        <shortName evidence="9">TPI</shortName>
        <ecNumber evidence="3 9">5.3.1.1</ecNumber>
    </recommendedName>
    <alternativeName>
        <fullName evidence="9">Triose-phosphate isomerase</fullName>
    </alternativeName>
</protein>
<dbReference type="FunFam" id="3.20.20.70:FF:000016">
    <property type="entry name" value="Triosephosphate isomerase"/>
    <property type="match status" value="1"/>
</dbReference>
<dbReference type="InterPro" id="IPR035990">
    <property type="entry name" value="TIM_sf"/>
</dbReference>
<organism evidence="11 12">
    <name type="scientific">Thermogemmatispora tikiterensis</name>
    <dbReference type="NCBI Taxonomy" id="1825093"/>
    <lineage>
        <taxon>Bacteria</taxon>
        <taxon>Bacillati</taxon>
        <taxon>Chloroflexota</taxon>
        <taxon>Ktedonobacteria</taxon>
        <taxon>Thermogemmatisporales</taxon>
        <taxon>Thermogemmatisporaceae</taxon>
        <taxon>Thermogemmatispora</taxon>
    </lineage>
</organism>
<dbReference type="RefSeq" id="WP_112430434.1">
    <property type="nucleotide sequence ID" value="NZ_MCIF01000002.1"/>
</dbReference>
<reference evidence="11 12" key="1">
    <citation type="submission" date="2016-08" db="EMBL/GenBank/DDBJ databases">
        <title>Analysis of Carbohydrate Active Enzymes in Thermogemmatispora T81 Reveals Carbohydrate Degradation Ability.</title>
        <authorList>
            <person name="Tomazini A."/>
            <person name="Lal S."/>
            <person name="Stott M."/>
            <person name="Henrissat B."/>
            <person name="Polikarpov I."/>
            <person name="Sparling R."/>
            <person name="Levin D.B."/>
        </authorList>
    </citation>
    <scope>NUCLEOTIDE SEQUENCE [LARGE SCALE GENOMIC DNA]</scope>
    <source>
        <strain evidence="11 12">T81</strain>
    </source>
</reference>
<keyword evidence="8 9" id="KW-0413">Isomerase</keyword>
<evidence type="ECO:0000313" key="12">
    <source>
        <dbReference type="Proteomes" id="UP000248706"/>
    </source>
</evidence>
<dbReference type="InterPro" id="IPR000652">
    <property type="entry name" value="Triosephosphate_isomerase"/>
</dbReference>
<comment type="subcellular location">
    <subcellularLocation>
        <location evidence="9 10">Cytoplasm</location>
    </subcellularLocation>
</comment>
<evidence type="ECO:0000256" key="3">
    <source>
        <dbReference type="ARBA" id="ARBA00011940"/>
    </source>
</evidence>
<dbReference type="GO" id="GO:0006096">
    <property type="term" value="P:glycolytic process"/>
    <property type="evidence" value="ECO:0007669"/>
    <property type="project" value="UniProtKB-UniRule"/>
</dbReference>
<dbReference type="UniPathway" id="UPA00138"/>
<feature type="active site" description="Electrophile" evidence="9">
    <location>
        <position position="106"/>
    </location>
</feature>
<dbReference type="GO" id="GO:0006094">
    <property type="term" value="P:gluconeogenesis"/>
    <property type="evidence" value="ECO:0007669"/>
    <property type="project" value="UniProtKB-UniRule"/>
</dbReference>